<sequence length="174" mass="20885">MANDDLHHGNLNGSGHRHYVEFYFHCCFDELLRNTCDWESELSGTEILDVFNFLEIDFDRELVVKGYNNHLNHSVEVFHSRLDERVFAYFDLQKEPTDQNDMFFLGISCTAIQEPTVHEMLLKIYKKLGTTSAFSFDIRNKILYNKVFHSTFYFYKLDQEMYKRKMNHHNLMHH</sequence>
<evidence type="ECO:0000313" key="2">
    <source>
        <dbReference type="Proteomes" id="UP000297540"/>
    </source>
</evidence>
<organism evidence="1 2">
    <name type="scientific">Mucilaginibacter psychrotolerans</name>
    <dbReference type="NCBI Taxonomy" id="1524096"/>
    <lineage>
        <taxon>Bacteria</taxon>
        <taxon>Pseudomonadati</taxon>
        <taxon>Bacteroidota</taxon>
        <taxon>Sphingobacteriia</taxon>
        <taxon>Sphingobacteriales</taxon>
        <taxon>Sphingobacteriaceae</taxon>
        <taxon>Mucilaginibacter</taxon>
    </lineage>
</organism>
<dbReference type="Proteomes" id="UP000297540">
    <property type="component" value="Unassembled WGS sequence"/>
</dbReference>
<dbReference type="RefSeq" id="WP_133236867.1">
    <property type="nucleotide sequence ID" value="NZ_SOZE01000055.1"/>
</dbReference>
<gene>
    <name evidence="1" type="ORF">E2R66_27225</name>
</gene>
<dbReference type="AlphaFoldDB" id="A0A4Y8RYD1"/>
<accession>A0A4Y8RYD1</accession>
<reference evidence="1 2" key="1">
    <citation type="journal article" date="2017" name="Int. J. Syst. Evol. Microbiol.">
        <title>Mucilaginibacterpsychrotolerans sp. nov., isolated from peatlands.</title>
        <authorList>
            <person name="Deng Y."/>
            <person name="Shen L."/>
            <person name="Xu B."/>
            <person name="Liu Y."/>
            <person name="Gu Z."/>
            <person name="Liu H."/>
            <person name="Zhou Y."/>
        </authorList>
    </citation>
    <scope>NUCLEOTIDE SEQUENCE [LARGE SCALE GENOMIC DNA]</scope>
    <source>
        <strain evidence="1 2">NH7-4</strain>
    </source>
</reference>
<keyword evidence="2" id="KW-1185">Reference proteome</keyword>
<comment type="caution">
    <text evidence="1">The sequence shown here is derived from an EMBL/GenBank/DDBJ whole genome shotgun (WGS) entry which is preliminary data.</text>
</comment>
<protein>
    <submittedName>
        <fullName evidence="1">Uncharacterized protein</fullName>
    </submittedName>
</protein>
<name>A0A4Y8RYD1_9SPHI</name>
<dbReference type="EMBL" id="SOZE01000055">
    <property type="protein sequence ID" value="TFF30420.1"/>
    <property type="molecule type" value="Genomic_DNA"/>
</dbReference>
<evidence type="ECO:0000313" key="1">
    <source>
        <dbReference type="EMBL" id="TFF30420.1"/>
    </source>
</evidence>
<dbReference type="OrthoDB" id="9955874at2"/>
<proteinExistence type="predicted"/>